<name>A0AAW0D5R9_9AGAR</name>
<dbReference type="AlphaFoldDB" id="A0AAW0D5R9"/>
<feature type="chain" id="PRO_5043765739" evidence="1">
    <location>
        <begin position="19"/>
        <end position="217"/>
    </location>
</feature>
<keyword evidence="1" id="KW-0732">Signal</keyword>
<accession>A0AAW0D5R9</accession>
<gene>
    <name evidence="2" type="ORF">R3P38DRAFT_2873826</name>
</gene>
<protein>
    <submittedName>
        <fullName evidence="2">Uncharacterized protein</fullName>
    </submittedName>
</protein>
<reference evidence="2 3" key="1">
    <citation type="journal article" date="2024" name="J Genomics">
        <title>Draft genome sequencing and assembly of Favolaschia claudopus CIRM-BRFM 2984 isolated from oak limbs.</title>
        <authorList>
            <person name="Navarro D."/>
            <person name="Drula E."/>
            <person name="Chaduli D."/>
            <person name="Cazenave R."/>
            <person name="Ahrendt S."/>
            <person name="Wang J."/>
            <person name="Lipzen A."/>
            <person name="Daum C."/>
            <person name="Barry K."/>
            <person name="Grigoriev I.V."/>
            <person name="Favel A."/>
            <person name="Rosso M.N."/>
            <person name="Martin F."/>
        </authorList>
    </citation>
    <scope>NUCLEOTIDE SEQUENCE [LARGE SCALE GENOMIC DNA]</scope>
    <source>
        <strain evidence="2 3">CIRM-BRFM 2984</strain>
    </source>
</reference>
<evidence type="ECO:0000256" key="1">
    <source>
        <dbReference type="SAM" id="SignalP"/>
    </source>
</evidence>
<evidence type="ECO:0000313" key="3">
    <source>
        <dbReference type="Proteomes" id="UP001362999"/>
    </source>
</evidence>
<dbReference type="EMBL" id="JAWWNJ010000010">
    <property type="protein sequence ID" value="KAK7046441.1"/>
    <property type="molecule type" value="Genomic_DNA"/>
</dbReference>
<proteinExistence type="predicted"/>
<keyword evidence="3" id="KW-1185">Reference proteome</keyword>
<evidence type="ECO:0000313" key="2">
    <source>
        <dbReference type="EMBL" id="KAK7046441.1"/>
    </source>
</evidence>
<comment type="caution">
    <text evidence="2">The sequence shown here is derived from an EMBL/GenBank/DDBJ whole genome shotgun (WGS) entry which is preliminary data.</text>
</comment>
<feature type="signal peptide" evidence="1">
    <location>
        <begin position="1"/>
        <end position="18"/>
    </location>
</feature>
<dbReference type="Proteomes" id="UP001362999">
    <property type="component" value="Unassembled WGS sequence"/>
</dbReference>
<sequence length="217" mass="23739">MHFALTLFVLSTLSAASGQLMDNNHLPLTNAKRLAMGLPPLPPRRAVWNSKTDEKLGYLSAQPNTVPSFANFQSSVIGALIVTFTTSSTSSNTGLIISIVNGPPNLPYFSAFLNTISSTSLPEIRVGNNGVGWFTATADIDSQQTSANGAWVYTESAIWTFDQDSYFLTPVWRNHNSGRPTSVPQIYYQSNSKFHSSQRTNEIPLLQSFQVSNCLIT</sequence>
<organism evidence="2 3">
    <name type="scientific">Favolaschia claudopus</name>
    <dbReference type="NCBI Taxonomy" id="2862362"/>
    <lineage>
        <taxon>Eukaryota</taxon>
        <taxon>Fungi</taxon>
        <taxon>Dikarya</taxon>
        <taxon>Basidiomycota</taxon>
        <taxon>Agaricomycotina</taxon>
        <taxon>Agaricomycetes</taxon>
        <taxon>Agaricomycetidae</taxon>
        <taxon>Agaricales</taxon>
        <taxon>Marasmiineae</taxon>
        <taxon>Mycenaceae</taxon>
        <taxon>Favolaschia</taxon>
    </lineage>
</organism>